<gene>
    <name evidence="8" type="ORF">D0433_00230</name>
</gene>
<dbReference type="CDD" id="cd16922">
    <property type="entry name" value="HATPase_EvgS-ArcB-TorS-like"/>
    <property type="match status" value="1"/>
</dbReference>
<feature type="domain" description="Response regulatory" evidence="7">
    <location>
        <begin position="405"/>
        <end position="524"/>
    </location>
</feature>
<evidence type="ECO:0000259" key="7">
    <source>
        <dbReference type="PROSITE" id="PS50110"/>
    </source>
</evidence>
<dbReference type="InterPro" id="IPR036097">
    <property type="entry name" value="HisK_dim/P_sf"/>
</dbReference>
<dbReference type="SMART" id="SM00388">
    <property type="entry name" value="HisKA"/>
    <property type="match status" value="1"/>
</dbReference>
<evidence type="ECO:0000259" key="6">
    <source>
        <dbReference type="PROSITE" id="PS50109"/>
    </source>
</evidence>
<dbReference type="InterPro" id="IPR001789">
    <property type="entry name" value="Sig_transdc_resp-reg_receiver"/>
</dbReference>
<dbReference type="Proteomes" id="UP000266389">
    <property type="component" value="Unassembled WGS sequence"/>
</dbReference>
<dbReference type="SUPFAM" id="SSF52172">
    <property type="entry name" value="CheY-like"/>
    <property type="match status" value="2"/>
</dbReference>
<dbReference type="Gene3D" id="1.10.287.130">
    <property type="match status" value="1"/>
</dbReference>
<dbReference type="SUPFAM" id="SSF55874">
    <property type="entry name" value="ATPase domain of HSP90 chaperone/DNA topoisomerase II/histidine kinase"/>
    <property type="match status" value="1"/>
</dbReference>
<feature type="domain" description="Histidine kinase" evidence="6">
    <location>
        <begin position="169"/>
        <end position="390"/>
    </location>
</feature>
<organism evidence="8 9">
    <name type="scientific">Candidatus Thermochlorobacter aerophilus</name>
    <dbReference type="NCBI Taxonomy" id="1868324"/>
    <lineage>
        <taxon>Bacteria</taxon>
        <taxon>Pseudomonadati</taxon>
        <taxon>Chlorobiota</taxon>
        <taxon>Chlorobiia</taxon>
        <taxon>Chlorobiales</taxon>
        <taxon>Candidatus Thermochlorobacteriaceae</taxon>
        <taxon>Candidatus Thermochlorobacter</taxon>
    </lineage>
</organism>
<evidence type="ECO:0000256" key="5">
    <source>
        <dbReference type="PROSITE-ProRule" id="PRU00169"/>
    </source>
</evidence>
<dbReference type="InterPro" id="IPR003594">
    <property type="entry name" value="HATPase_dom"/>
</dbReference>
<evidence type="ECO:0000256" key="3">
    <source>
        <dbReference type="ARBA" id="ARBA00022553"/>
    </source>
</evidence>
<protein>
    <recommendedName>
        <fullName evidence="2">histidine kinase</fullName>
        <ecNumber evidence="2">2.7.13.3</ecNumber>
    </recommendedName>
</protein>
<dbReference type="Pfam" id="PF00072">
    <property type="entry name" value="Response_reg"/>
    <property type="match status" value="1"/>
</dbReference>
<dbReference type="PROSITE" id="PS50109">
    <property type="entry name" value="HIS_KIN"/>
    <property type="match status" value="1"/>
</dbReference>
<feature type="domain" description="Response regulatory" evidence="7">
    <location>
        <begin position="552"/>
        <end position="671"/>
    </location>
</feature>
<dbReference type="PRINTS" id="PR00344">
    <property type="entry name" value="BCTRLSENSOR"/>
</dbReference>
<dbReference type="Gene3D" id="3.30.565.10">
    <property type="entry name" value="Histidine kinase-like ATPase, C-terminal domain"/>
    <property type="match status" value="1"/>
</dbReference>
<dbReference type="Gene3D" id="3.40.50.2300">
    <property type="match status" value="2"/>
</dbReference>
<dbReference type="PROSITE" id="PS50110">
    <property type="entry name" value="RESPONSE_REGULATORY"/>
    <property type="match status" value="2"/>
</dbReference>
<keyword evidence="4" id="KW-0902">Two-component regulatory system</keyword>
<dbReference type="SMART" id="SM00387">
    <property type="entry name" value="HATPase_c"/>
    <property type="match status" value="1"/>
</dbReference>
<dbReference type="PANTHER" id="PTHR45339:SF1">
    <property type="entry name" value="HYBRID SIGNAL TRANSDUCTION HISTIDINE KINASE J"/>
    <property type="match status" value="1"/>
</dbReference>
<feature type="modified residue" description="4-aspartylphosphate" evidence="5">
    <location>
        <position position="601"/>
    </location>
</feature>
<dbReference type="EMBL" id="PHFL01000001">
    <property type="protein sequence ID" value="RFM25494.1"/>
    <property type="molecule type" value="Genomic_DNA"/>
</dbReference>
<dbReference type="SMART" id="SM00448">
    <property type="entry name" value="REC"/>
    <property type="match status" value="1"/>
</dbReference>
<evidence type="ECO:0000313" key="8">
    <source>
        <dbReference type="EMBL" id="RFM25494.1"/>
    </source>
</evidence>
<comment type="caution">
    <text evidence="5">Lacks conserved residue(s) required for the propagation of feature annotation.</text>
</comment>
<dbReference type="GO" id="GO:0000155">
    <property type="term" value="F:phosphorelay sensor kinase activity"/>
    <property type="evidence" value="ECO:0007669"/>
    <property type="project" value="InterPro"/>
</dbReference>
<dbReference type="Pfam" id="PF00512">
    <property type="entry name" value="HisKA"/>
    <property type="match status" value="1"/>
</dbReference>
<evidence type="ECO:0000256" key="4">
    <source>
        <dbReference type="ARBA" id="ARBA00023012"/>
    </source>
</evidence>
<dbReference type="EC" id="2.7.13.3" evidence="2"/>
<evidence type="ECO:0000313" key="9">
    <source>
        <dbReference type="Proteomes" id="UP000266389"/>
    </source>
</evidence>
<dbReference type="AlphaFoldDB" id="A0A395M6B7"/>
<dbReference type="InterPro" id="IPR003661">
    <property type="entry name" value="HisK_dim/P_dom"/>
</dbReference>
<dbReference type="InterPro" id="IPR005467">
    <property type="entry name" value="His_kinase_dom"/>
</dbReference>
<dbReference type="InterPro" id="IPR004358">
    <property type="entry name" value="Sig_transdc_His_kin-like_C"/>
</dbReference>
<name>A0A395M6B7_9BACT</name>
<evidence type="ECO:0000256" key="1">
    <source>
        <dbReference type="ARBA" id="ARBA00000085"/>
    </source>
</evidence>
<proteinExistence type="predicted"/>
<dbReference type="FunFam" id="3.30.565.10:FF:000010">
    <property type="entry name" value="Sensor histidine kinase RcsC"/>
    <property type="match status" value="1"/>
</dbReference>
<evidence type="ECO:0000256" key="2">
    <source>
        <dbReference type="ARBA" id="ARBA00012438"/>
    </source>
</evidence>
<reference evidence="8 9" key="1">
    <citation type="journal article" date="2011" name="ISME J.">
        <title>Community ecology of hot spring cyanobacterial mats: predominant populations and their functional potential.</title>
        <authorList>
            <person name="Klatt C.G."/>
            <person name="Wood J.M."/>
            <person name="Rusch D.B."/>
            <person name="Bateson M.M."/>
            <person name="Hamamura N."/>
            <person name="Heidelberg J.F."/>
            <person name="Grossman A.R."/>
            <person name="Bhaya D."/>
            <person name="Cohan F.M."/>
            <person name="Kuhl M."/>
            <person name="Bryant D.A."/>
            <person name="Ward D.M."/>
        </authorList>
    </citation>
    <scope>NUCLEOTIDE SEQUENCE [LARGE SCALE GENOMIC DNA]</scope>
    <source>
        <strain evidence="8">OS</strain>
    </source>
</reference>
<dbReference type="CDD" id="cd17546">
    <property type="entry name" value="REC_hyHK_CKI1_RcsC-like"/>
    <property type="match status" value="1"/>
</dbReference>
<comment type="catalytic activity">
    <reaction evidence="1">
        <text>ATP + protein L-histidine = ADP + protein N-phospho-L-histidine.</text>
        <dbReference type="EC" id="2.7.13.3"/>
    </reaction>
</comment>
<sequence length="681" mass="75670">MHESDLSALTAIQRTLLKDGENCLSDVAKIFVETFSLELAAIYNAHSNSDGSLCFHCVGHSLPSSAPSDASATPLTLDLGTSHELAHHKTIEQFVGNSVTLIVPLCTYQDVLGCVMLKVNSLHYSDLSESALLHAALEALCDYTRHKHASKMHESTPEVSLAKSMFLASLSHEIRTPMNIMLGMSDLLLETALSPEQLRYVEAFRRASSSLFSLLKNLIDFSKIASGHLELSHALFSPATLIQSLTQCMRPKAHDKGLYLRATLAPNLPDRLIGDTHCTQQVLYHLLDNAIKFTVRGGIELSAELESTDSQIALLHFAVKDTGIGFPEQQLDVIFEHFTQGDFSTARKHRGIGLGLALCKRLVNLMGGTIWAESQLHVGSCFHVRLPFRLPSQALPHSLRFKGKRILLLDSDPVHQSALYSHLASYGLHVETFAIPDAIPHLLNNAASILQPFDAIFVNCHTPEHNLHAICQALLHTHQRLSTHIVFFNARRKSDMLLLENFPTAFLLNSSNPNEFEVALQKLFSDNSSQPASSSPQHASSQTPISEPKLLRILVVDDEPDNRLLIKSYFKKLPFELYMAEDGHIALKVFKEQVFDLVLMDLQMPDLDGYATTASIRAWEAEQQKPRTPIIALSAFTSPEEQTRAFDAGCDMCLSKPIKKQVLLETIYACFANHEKNRRTH</sequence>
<dbReference type="InterPro" id="IPR011006">
    <property type="entry name" value="CheY-like_superfamily"/>
</dbReference>
<keyword evidence="3 5" id="KW-0597">Phosphoprotein</keyword>
<dbReference type="InterPro" id="IPR036890">
    <property type="entry name" value="HATPase_C_sf"/>
</dbReference>
<dbReference type="SUPFAM" id="SSF47384">
    <property type="entry name" value="Homodimeric domain of signal transducing histidine kinase"/>
    <property type="match status" value="1"/>
</dbReference>
<accession>A0A395M6B7</accession>
<dbReference type="PANTHER" id="PTHR45339">
    <property type="entry name" value="HYBRID SIGNAL TRANSDUCTION HISTIDINE KINASE J"/>
    <property type="match status" value="1"/>
</dbReference>
<comment type="caution">
    <text evidence="8">The sequence shown here is derived from an EMBL/GenBank/DDBJ whole genome shotgun (WGS) entry which is preliminary data.</text>
</comment>
<dbReference type="CDD" id="cd00082">
    <property type="entry name" value="HisKA"/>
    <property type="match status" value="1"/>
</dbReference>
<dbReference type="Pfam" id="PF02518">
    <property type="entry name" value="HATPase_c"/>
    <property type="match status" value="1"/>
</dbReference>